<sequence length="215" mass="23324">MQKVLLSAAVAATLSLASFAAAAVTQQGAFINVTGGQSRYDISHSHFSDKTDSAAGIQAGYRWVVDRPFAIGVEVGYANLGNMTAHEPSLTSGIYSVDYRAKFKGEVLTVGANGKWDLPHGFTITARAGVAHSRSKYNEDYIYTSPVATTQEYHTRNQSTDNGIYGGLGFGYDFNENIGLTLVYDHYALKAQDVTGDKRTVNVGVTGLNLEYRFW</sequence>
<keyword evidence="5" id="KW-1185">Reference proteome</keyword>
<protein>
    <recommendedName>
        <fullName evidence="3">Outer membrane protein beta-barrel domain-containing protein</fullName>
    </recommendedName>
</protein>
<dbReference type="AlphaFoldDB" id="A0A0F3K5K1"/>
<organism evidence="4 5">
    <name type="scientific">Luteibacter yeojuensis</name>
    <dbReference type="NCBI Taxonomy" id="345309"/>
    <lineage>
        <taxon>Bacteria</taxon>
        <taxon>Pseudomonadati</taxon>
        <taxon>Pseudomonadota</taxon>
        <taxon>Gammaproteobacteria</taxon>
        <taxon>Lysobacterales</taxon>
        <taxon>Rhodanobacteraceae</taxon>
        <taxon>Luteibacter</taxon>
    </lineage>
</organism>
<dbReference type="SUPFAM" id="SSF56925">
    <property type="entry name" value="OMPA-like"/>
    <property type="match status" value="1"/>
</dbReference>
<gene>
    <name evidence="4" type="ORF">VI08_18425</name>
</gene>
<dbReference type="InterPro" id="IPR011250">
    <property type="entry name" value="OMP/PagP_B-barrel"/>
</dbReference>
<dbReference type="Proteomes" id="UP000033651">
    <property type="component" value="Unassembled WGS sequence"/>
</dbReference>
<dbReference type="PATRIC" id="fig|345309.4.peg.3495"/>
<evidence type="ECO:0000259" key="3">
    <source>
        <dbReference type="Pfam" id="PF13505"/>
    </source>
</evidence>
<keyword evidence="1 2" id="KW-0732">Signal</keyword>
<dbReference type="EMBL" id="JZRB01000056">
    <property type="protein sequence ID" value="KJV26456.1"/>
    <property type="molecule type" value="Genomic_DNA"/>
</dbReference>
<feature type="chain" id="PRO_5002462829" description="Outer membrane protein beta-barrel domain-containing protein" evidence="2">
    <location>
        <begin position="23"/>
        <end position="215"/>
    </location>
</feature>
<proteinExistence type="predicted"/>
<dbReference type="Gene3D" id="2.40.160.20">
    <property type="match status" value="1"/>
</dbReference>
<name>A0A0F3K5K1_9GAMM</name>
<evidence type="ECO:0000313" key="4">
    <source>
        <dbReference type="EMBL" id="KJV26456.1"/>
    </source>
</evidence>
<reference evidence="4 5" key="1">
    <citation type="submission" date="2015-03" db="EMBL/GenBank/DDBJ databases">
        <title>Draft genome sequence of Luteibacter yeojuensis strain SU11.</title>
        <authorList>
            <person name="Sulaiman J."/>
            <person name="Priya K."/>
            <person name="Chan K.-G."/>
        </authorList>
    </citation>
    <scope>NUCLEOTIDE SEQUENCE [LARGE SCALE GENOMIC DNA]</scope>
    <source>
        <strain evidence="4 5">SU11</strain>
    </source>
</reference>
<dbReference type="InterPro" id="IPR027385">
    <property type="entry name" value="Beta-barrel_OMP"/>
</dbReference>
<comment type="caution">
    <text evidence="4">The sequence shown here is derived from an EMBL/GenBank/DDBJ whole genome shotgun (WGS) entry which is preliminary data.</text>
</comment>
<dbReference type="OrthoDB" id="5735897at2"/>
<evidence type="ECO:0000256" key="1">
    <source>
        <dbReference type="ARBA" id="ARBA00022729"/>
    </source>
</evidence>
<dbReference type="Pfam" id="PF13505">
    <property type="entry name" value="OMP_b-brl"/>
    <property type="match status" value="1"/>
</dbReference>
<evidence type="ECO:0000256" key="2">
    <source>
        <dbReference type="SAM" id="SignalP"/>
    </source>
</evidence>
<feature type="signal peptide" evidence="2">
    <location>
        <begin position="1"/>
        <end position="22"/>
    </location>
</feature>
<dbReference type="RefSeq" id="WP_045831106.1">
    <property type="nucleotide sequence ID" value="NZ_JZRB01000056.1"/>
</dbReference>
<evidence type="ECO:0000313" key="5">
    <source>
        <dbReference type="Proteomes" id="UP000033651"/>
    </source>
</evidence>
<accession>A0A0F3K5K1</accession>
<feature type="domain" description="Outer membrane protein beta-barrel" evidence="3">
    <location>
        <begin position="10"/>
        <end position="214"/>
    </location>
</feature>